<reference evidence="6" key="1">
    <citation type="submission" date="2016-03" db="EMBL/GenBank/DDBJ databases">
        <title>RNAseq analyses of the sensorial organs of adult female Aedes albopictus.</title>
        <authorList>
            <person name="Fabrizio L."/>
            <person name="Ribeiro J.M."/>
            <person name="Arca B."/>
        </authorList>
    </citation>
    <scope>NUCLEOTIDE SEQUENCE</scope>
</reference>
<organism evidence="6">
    <name type="scientific">Aedes albopictus</name>
    <name type="common">Asian tiger mosquito</name>
    <name type="synonym">Stegomyia albopicta</name>
    <dbReference type="NCBI Taxonomy" id="7160"/>
    <lineage>
        <taxon>Eukaryota</taxon>
        <taxon>Metazoa</taxon>
        <taxon>Ecdysozoa</taxon>
        <taxon>Arthropoda</taxon>
        <taxon>Hexapoda</taxon>
        <taxon>Insecta</taxon>
        <taxon>Pterygota</taxon>
        <taxon>Neoptera</taxon>
        <taxon>Endopterygota</taxon>
        <taxon>Diptera</taxon>
        <taxon>Nematocera</taxon>
        <taxon>Culicoidea</taxon>
        <taxon>Culicidae</taxon>
        <taxon>Culicinae</taxon>
        <taxon>Aedini</taxon>
        <taxon>Aedes</taxon>
        <taxon>Stegomyia</taxon>
    </lineage>
</organism>
<dbReference type="CDD" id="cd00101">
    <property type="entry name" value="IlGF_like"/>
    <property type="match status" value="1"/>
</dbReference>
<dbReference type="SUPFAM" id="SSF56994">
    <property type="entry name" value="Insulin-like"/>
    <property type="match status" value="1"/>
</dbReference>
<keyword evidence="2 4" id="KW-0732">Signal</keyword>
<evidence type="ECO:0000256" key="1">
    <source>
        <dbReference type="ARBA" id="ARBA00022685"/>
    </source>
</evidence>
<dbReference type="Gene3D" id="1.10.100.10">
    <property type="entry name" value="Insulin-like"/>
    <property type="match status" value="1"/>
</dbReference>
<feature type="domain" description="Insulin-like" evidence="5">
    <location>
        <begin position="26"/>
        <end position="159"/>
    </location>
</feature>
<accession>A0A1W7R746</accession>
<dbReference type="InterPro" id="IPR036438">
    <property type="entry name" value="Insulin-like_sf"/>
</dbReference>
<dbReference type="InterPro" id="IPR016179">
    <property type="entry name" value="Insulin-like"/>
</dbReference>
<feature type="chain" id="PRO_5012416277" evidence="4">
    <location>
        <begin position="23"/>
        <end position="160"/>
    </location>
</feature>
<dbReference type="VEuPathDB" id="VectorBase:AALFPA_052689"/>
<evidence type="ECO:0000259" key="5">
    <source>
        <dbReference type="SMART" id="SM00078"/>
    </source>
</evidence>
<dbReference type="AlphaFoldDB" id="A0A1W7R746"/>
<dbReference type="VEuPathDB" id="VectorBase:AALC636_029830"/>
<proteinExistence type="predicted"/>
<evidence type="ECO:0000256" key="2">
    <source>
        <dbReference type="ARBA" id="ARBA00022729"/>
    </source>
</evidence>
<evidence type="ECO:0000256" key="4">
    <source>
        <dbReference type="SAM" id="SignalP"/>
    </source>
</evidence>
<dbReference type="GO" id="GO:0005179">
    <property type="term" value="F:hormone activity"/>
    <property type="evidence" value="ECO:0007669"/>
    <property type="project" value="InterPro"/>
</dbReference>
<keyword evidence="1" id="KW-0165">Cleavage on pair of basic residues</keyword>
<sequence length="160" mass="18090">MALRSILILILGIICTNDGVSASQKQKFCGPKLARALAELCDTYPTLSPPPSKRPSSNVKEMVLSGDSDPPDWPNVQDQSIDSRIYTVITLKDKPNWMKQFYPKHDTQNTVFDGDNDYGFSDEIISDRFMLGKRGMRRGIVEECCRAGCTYEYLYQNYCA</sequence>
<feature type="region of interest" description="Disordered" evidence="3">
    <location>
        <begin position="47"/>
        <end position="76"/>
    </location>
</feature>
<evidence type="ECO:0000256" key="3">
    <source>
        <dbReference type="SAM" id="MobiDB-lite"/>
    </source>
</evidence>
<feature type="signal peptide" evidence="4">
    <location>
        <begin position="1"/>
        <end position="22"/>
    </location>
</feature>
<dbReference type="GO" id="GO:0005576">
    <property type="term" value="C:extracellular region"/>
    <property type="evidence" value="ECO:0007669"/>
    <property type="project" value="InterPro"/>
</dbReference>
<name>A0A1W7R746_AEDAL</name>
<protein>
    <submittedName>
        <fullName evidence="6">Putative conserved secreted protein</fullName>
    </submittedName>
</protein>
<dbReference type="Pfam" id="PF00049">
    <property type="entry name" value="Insulin"/>
    <property type="match status" value="1"/>
</dbReference>
<evidence type="ECO:0000313" key="6">
    <source>
        <dbReference type="EMBL" id="JAV46950.1"/>
    </source>
</evidence>
<dbReference type="VEuPathDB" id="VectorBase:AALF026704"/>
<dbReference type="SMART" id="SM00078">
    <property type="entry name" value="IlGF"/>
    <property type="match status" value="1"/>
</dbReference>
<dbReference type="EMBL" id="GEHC01000695">
    <property type="protein sequence ID" value="JAV46950.1"/>
    <property type="molecule type" value="Transcribed_RNA"/>
</dbReference>